<feature type="transmembrane region" description="Helical" evidence="5">
    <location>
        <begin position="38"/>
        <end position="58"/>
    </location>
</feature>
<name>A0AB39HLH3_9VIBR</name>
<organism evidence="7">
    <name type="scientific">Vibrio sp. HB236076</name>
    <dbReference type="NCBI Taxonomy" id="3232307"/>
    <lineage>
        <taxon>Bacteria</taxon>
        <taxon>Pseudomonadati</taxon>
        <taxon>Pseudomonadota</taxon>
        <taxon>Gammaproteobacteria</taxon>
        <taxon>Vibrionales</taxon>
        <taxon>Vibrionaceae</taxon>
        <taxon>Vibrio</taxon>
    </lineage>
</organism>
<evidence type="ECO:0000256" key="5">
    <source>
        <dbReference type="SAM" id="Phobius"/>
    </source>
</evidence>
<feature type="transmembrane region" description="Helical" evidence="5">
    <location>
        <begin position="154"/>
        <end position="174"/>
    </location>
</feature>
<dbReference type="PANTHER" id="PTHR22911:SF6">
    <property type="entry name" value="SOLUTE CARRIER FAMILY 35 MEMBER G1"/>
    <property type="match status" value="1"/>
</dbReference>
<comment type="subcellular location">
    <subcellularLocation>
        <location evidence="1">Membrane</location>
        <topology evidence="1">Multi-pass membrane protein</topology>
    </subcellularLocation>
</comment>
<reference evidence="7" key="1">
    <citation type="submission" date="2024-07" db="EMBL/GenBank/DDBJ databases">
        <title>Genome Analysis of a Potential Novel Vibrio Species Secreting pH- and Thermo-stable Alginate Lyase and its Application in Producing Alginate Oligosaccharides.</title>
        <authorList>
            <person name="Huang H."/>
            <person name="Bao K."/>
        </authorList>
    </citation>
    <scope>NUCLEOTIDE SEQUENCE</scope>
    <source>
        <strain evidence="7">HB236076</strain>
        <plasmid evidence="7">p-HB236076</plasmid>
    </source>
</reference>
<feature type="transmembrane region" description="Helical" evidence="5">
    <location>
        <begin position="186"/>
        <end position="209"/>
    </location>
</feature>
<dbReference type="RefSeq" id="WP_306099825.1">
    <property type="nucleotide sequence ID" value="NZ_CP162602.1"/>
</dbReference>
<feature type="transmembrane region" description="Helical" evidence="5">
    <location>
        <begin position="124"/>
        <end position="142"/>
    </location>
</feature>
<feature type="transmembrane region" description="Helical" evidence="5">
    <location>
        <begin position="12"/>
        <end position="32"/>
    </location>
</feature>
<keyword evidence="4 5" id="KW-0472">Membrane</keyword>
<geneLocation type="plasmid" evidence="7">
    <name>p-HB236076</name>
</geneLocation>
<dbReference type="PANTHER" id="PTHR22911">
    <property type="entry name" value="ACYL-MALONYL CONDENSING ENZYME-RELATED"/>
    <property type="match status" value="1"/>
</dbReference>
<keyword evidence="7" id="KW-0614">Plasmid</keyword>
<proteinExistence type="predicted"/>
<dbReference type="InterPro" id="IPR000620">
    <property type="entry name" value="EamA_dom"/>
</dbReference>
<feature type="transmembrane region" description="Helical" evidence="5">
    <location>
        <begin position="244"/>
        <end position="263"/>
    </location>
</feature>
<feature type="domain" description="EamA" evidence="6">
    <location>
        <begin position="155"/>
        <end position="285"/>
    </location>
</feature>
<protein>
    <submittedName>
        <fullName evidence="7">DMT family transporter</fullName>
    </submittedName>
</protein>
<dbReference type="Pfam" id="PF00892">
    <property type="entry name" value="EamA"/>
    <property type="match status" value="2"/>
</dbReference>
<accession>A0AB39HLH3</accession>
<dbReference type="GO" id="GO:0016020">
    <property type="term" value="C:membrane"/>
    <property type="evidence" value="ECO:0007669"/>
    <property type="project" value="UniProtKB-SubCell"/>
</dbReference>
<dbReference type="SUPFAM" id="SSF103481">
    <property type="entry name" value="Multidrug resistance efflux transporter EmrE"/>
    <property type="match status" value="2"/>
</dbReference>
<evidence type="ECO:0000259" key="6">
    <source>
        <dbReference type="Pfam" id="PF00892"/>
    </source>
</evidence>
<dbReference type="InterPro" id="IPR037185">
    <property type="entry name" value="EmrE-like"/>
</dbReference>
<keyword evidence="2 5" id="KW-0812">Transmembrane</keyword>
<dbReference type="AlphaFoldDB" id="A0AB39HLH3"/>
<sequence>MLTFQSIPLGVRYILISALGFALMSACVKYTSNSGIPLFEIVAARALVSCVISFIDIKRKRIGVWGHNKTLLFLRGAIGSLALMCVYYALTTLPLAVAVLLQYTYPIFTALLAYAFLREKCSRTTCACIAISLLGLMVIFVPNAQTNHPGALDHLAIIIALFGALGSATAYVIVRRLSQTEDSSVIIFYFPFIALPLSVFLMIASGFVMPSLSQMGMLILVGIFTQVGQWGLTKAMQTESAAQASAYGYVQIIFTLVLGMVFFNEMPQSEVWLGGGLIIAAALVNATQKRAVK</sequence>
<evidence type="ECO:0000256" key="3">
    <source>
        <dbReference type="ARBA" id="ARBA00022989"/>
    </source>
</evidence>
<evidence type="ECO:0000256" key="1">
    <source>
        <dbReference type="ARBA" id="ARBA00004141"/>
    </source>
</evidence>
<feature type="domain" description="EamA" evidence="6">
    <location>
        <begin position="10"/>
        <end position="140"/>
    </location>
</feature>
<evidence type="ECO:0000313" key="7">
    <source>
        <dbReference type="EMBL" id="XDK26911.1"/>
    </source>
</evidence>
<evidence type="ECO:0000256" key="4">
    <source>
        <dbReference type="ARBA" id="ARBA00023136"/>
    </source>
</evidence>
<dbReference type="KEGG" id="vih:AB0763_14095"/>
<feature type="transmembrane region" description="Helical" evidence="5">
    <location>
        <begin position="70"/>
        <end position="90"/>
    </location>
</feature>
<evidence type="ECO:0000256" key="2">
    <source>
        <dbReference type="ARBA" id="ARBA00022692"/>
    </source>
</evidence>
<dbReference type="EMBL" id="CP162602">
    <property type="protein sequence ID" value="XDK26911.1"/>
    <property type="molecule type" value="Genomic_DNA"/>
</dbReference>
<feature type="transmembrane region" description="Helical" evidence="5">
    <location>
        <begin position="269"/>
        <end position="287"/>
    </location>
</feature>
<feature type="transmembrane region" description="Helical" evidence="5">
    <location>
        <begin position="96"/>
        <end position="117"/>
    </location>
</feature>
<feature type="transmembrane region" description="Helical" evidence="5">
    <location>
        <begin position="215"/>
        <end position="232"/>
    </location>
</feature>
<gene>
    <name evidence="7" type="ORF">AB0763_14095</name>
</gene>
<keyword evidence="3 5" id="KW-1133">Transmembrane helix</keyword>